<keyword evidence="2" id="KW-1185">Reference proteome</keyword>
<dbReference type="Proteomes" id="UP000773462">
    <property type="component" value="Unassembled WGS sequence"/>
</dbReference>
<proteinExistence type="predicted"/>
<gene>
    <name evidence="1" type="ORF">J2Z70_002015</name>
</gene>
<accession>A0ABS4NP77</accession>
<reference evidence="1 2" key="1">
    <citation type="submission" date="2021-03" db="EMBL/GenBank/DDBJ databases">
        <title>Genomic Encyclopedia of Type Strains, Phase IV (KMG-IV): sequencing the most valuable type-strain genomes for metagenomic binning, comparative biology and taxonomic classification.</title>
        <authorList>
            <person name="Goeker M."/>
        </authorList>
    </citation>
    <scope>NUCLEOTIDE SEQUENCE [LARGE SCALE GENOMIC DNA]</scope>
    <source>
        <strain evidence="1 2">DSM 101953</strain>
    </source>
</reference>
<protein>
    <submittedName>
        <fullName evidence="1">Uncharacterized protein</fullName>
    </submittedName>
</protein>
<dbReference type="EMBL" id="JAGGLV010000005">
    <property type="protein sequence ID" value="MBP2111874.1"/>
    <property type="molecule type" value="Genomic_DNA"/>
</dbReference>
<dbReference type="RefSeq" id="WP_209872177.1">
    <property type="nucleotide sequence ID" value="NZ_JAGGLV010000005.1"/>
</dbReference>
<evidence type="ECO:0000313" key="2">
    <source>
        <dbReference type="Proteomes" id="UP000773462"/>
    </source>
</evidence>
<organism evidence="1 2">
    <name type="scientific">Paenibacillus silagei</name>
    <dbReference type="NCBI Taxonomy" id="1670801"/>
    <lineage>
        <taxon>Bacteria</taxon>
        <taxon>Bacillati</taxon>
        <taxon>Bacillota</taxon>
        <taxon>Bacilli</taxon>
        <taxon>Bacillales</taxon>
        <taxon>Paenibacillaceae</taxon>
        <taxon>Paenibacillus</taxon>
    </lineage>
</organism>
<comment type="caution">
    <text evidence="1">The sequence shown here is derived from an EMBL/GenBank/DDBJ whole genome shotgun (WGS) entry which is preliminary data.</text>
</comment>
<sequence length="86" mass="9854">MTGDDLRSKLYPTLVVEEADYVEIRTAVHGCRVSAGAMYKLYRNYNHPQLFEQGEVYVLDDDSRENYAVLLVCATTLYTLEEPSRS</sequence>
<evidence type="ECO:0000313" key="1">
    <source>
        <dbReference type="EMBL" id="MBP2111874.1"/>
    </source>
</evidence>
<name>A0ABS4NP77_9BACL</name>